<dbReference type="EMBL" id="JBHMDO010000010">
    <property type="protein sequence ID" value="MFB9325445.1"/>
    <property type="molecule type" value="Genomic_DNA"/>
</dbReference>
<dbReference type="RefSeq" id="WP_377491275.1">
    <property type="nucleotide sequence ID" value="NZ_JBHMDO010000010.1"/>
</dbReference>
<evidence type="ECO:0000313" key="2">
    <source>
        <dbReference type="Proteomes" id="UP001589747"/>
    </source>
</evidence>
<sequence length="140" mass="14221">MTVAITALIDALHSDMDRSLSMAAAGSVYGTPEAVAWAASASDILLCSDCDGAKLVLSGVNGASAGAAHVDCGSASLGLSAGGDGATTEEKTAADKRPAAMMKKPSERSLGFLCLSCGNFRRNRSYFSASDDRIKLTALV</sequence>
<protein>
    <submittedName>
        <fullName evidence="1">Uncharacterized protein</fullName>
    </submittedName>
</protein>
<dbReference type="Proteomes" id="UP001589747">
    <property type="component" value="Unassembled WGS sequence"/>
</dbReference>
<organism evidence="1 2">
    <name type="scientific">Paenibacillus aurantiacus</name>
    <dbReference type="NCBI Taxonomy" id="1936118"/>
    <lineage>
        <taxon>Bacteria</taxon>
        <taxon>Bacillati</taxon>
        <taxon>Bacillota</taxon>
        <taxon>Bacilli</taxon>
        <taxon>Bacillales</taxon>
        <taxon>Paenibacillaceae</taxon>
        <taxon>Paenibacillus</taxon>
    </lineage>
</organism>
<reference evidence="1 2" key="1">
    <citation type="submission" date="2024-09" db="EMBL/GenBank/DDBJ databases">
        <authorList>
            <person name="Sun Q."/>
            <person name="Mori K."/>
        </authorList>
    </citation>
    <scope>NUCLEOTIDE SEQUENCE [LARGE SCALE GENOMIC DNA]</scope>
    <source>
        <strain evidence="1 2">TISTR 2452</strain>
    </source>
</reference>
<name>A0ABV5KJQ4_9BACL</name>
<accession>A0ABV5KJQ4</accession>
<gene>
    <name evidence="1" type="ORF">ACFFSY_05865</name>
</gene>
<comment type="caution">
    <text evidence="1">The sequence shown here is derived from an EMBL/GenBank/DDBJ whole genome shotgun (WGS) entry which is preliminary data.</text>
</comment>
<proteinExistence type="predicted"/>
<keyword evidence="2" id="KW-1185">Reference proteome</keyword>
<evidence type="ECO:0000313" key="1">
    <source>
        <dbReference type="EMBL" id="MFB9325445.1"/>
    </source>
</evidence>